<keyword evidence="1" id="KW-0732">Signal</keyword>
<dbReference type="CDD" id="cd12797">
    <property type="entry name" value="M23_peptidase"/>
    <property type="match status" value="1"/>
</dbReference>
<dbReference type="InterPro" id="IPR018392">
    <property type="entry name" value="LysM"/>
</dbReference>
<dbReference type="Pfam" id="PF07501">
    <property type="entry name" value="G5"/>
    <property type="match status" value="1"/>
</dbReference>
<dbReference type="EMBL" id="JAFBDZ010000002">
    <property type="protein sequence ID" value="MBM7585103.1"/>
    <property type="molecule type" value="Genomic_DNA"/>
</dbReference>
<name>A0ABS2NB93_9BACI</name>
<proteinExistence type="predicted"/>
<dbReference type="Pfam" id="PF01476">
    <property type="entry name" value="LysM"/>
    <property type="match status" value="1"/>
</dbReference>
<dbReference type="InterPro" id="IPR011098">
    <property type="entry name" value="G5_dom"/>
</dbReference>
<dbReference type="Gene3D" id="2.70.70.10">
    <property type="entry name" value="Glucose Permease (Domain IIA)"/>
    <property type="match status" value="1"/>
</dbReference>
<dbReference type="PROSITE" id="PS51109">
    <property type="entry name" value="G5"/>
    <property type="match status" value="1"/>
</dbReference>
<dbReference type="PROSITE" id="PS51782">
    <property type="entry name" value="LYSM"/>
    <property type="match status" value="1"/>
</dbReference>
<dbReference type="InterPro" id="IPR016047">
    <property type="entry name" value="M23ase_b-sheet_dom"/>
</dbReference>
<dbReference type="SUPFAM" id="SSF51261">
    <property type="entry name" value="Duplicated hybrid motif"/>
    <property type="match status" value="1"/>
</dbReference>
<dbReference type="Pfam" id="PF01551">
    <property type="entry name" value="Peptidase_M23"/>
    <property type="match status" value="1"/>
</dbReference>
<evidence type="ECO:0000313" key="5">
    <source>
        <dbReference type="Proteomes" id="UP001646157"/>
    </source>
</evidence>
<dbReference type="PANTHER" id="PTHR21666:SF270">
    <property type="entry name" value="MUREIN HYDROLASE ACTIVATOR ENVC"/>
    <property type="match status" value="1"/>
</dbReference>
<dbReference type="InterPro" id="IPR050570">
    <property type="entry name" value="Cell_wall_metabolism_enzyme"/>
</dbReference>
<gene>
    <name evidence="4" type="ORF">JOC86_001645</name>
</gene>
<feature type="domain" description="LysM" evidence="3">
    <location>
        <begin position="235"/>
        <end position="280"/>
    </location>
</feature>
<evidence type="ECO:0000256" key="1">
    <source>
        <dbReference type="ARBA" id="ARBA00022729"/>
    </source>
</evidence>
<dbReference type="CDD" id="cd00118">
    <property type="entry name" value="LysM"/>
    <property type="match status" value="1"/>
</dbReference>
<evidence type="ECO:0000259" key="3">
    <source>
        <dbReference type="PROSITE" id="PS51782"/>
    </source>
</evidence>
<accession>A0ABS2NB93</accession>
<comment type="caution">
    <text evidence="4">The sequence shown here is derived from an EMBL/GenBank/DDBJ whole genome shotgun (WGS) entry which is preliminary data.</text>
</comment>
<dbReference type="Gene3D" id="2.20.230.10">
    <property type="entry name" value="Resuscitation-promoting factor rpfb"/>
    <property type="match status" value="1"/>
</dbReference>
<dbReference type="InterPro" id="IPR011055">
    <property type="entry name" value="Dup_hybrid_motif"/>
</dbReference>
<evidence type="ECO:0000313" key="4">
    <source>
        <dbReference type="EMBL" id="MBM7585103.1"/>
    </source>
</evidence>
<dbReference type="SMART" id="SM01208">
    <property type="entry name" value="G5"/>
    <property type="match status" value="1"/>
</dbReference>
<dbReference type="InterPro" id="IPR036779">
    <property type="entry name" value="LysM_dom_sf"/>
</dbReference>
<dbReference type="PANTHER" id="PTHR21666">
    <property type="entry name" value="PEPTIDASE-RELATED"/>
    <property type="match status" value="1"/>
</dbReference>
<keyword evidence="5" id="KW-1185">Reference proteome</keyword>
<dbReference type="Gene3D" id="3.10.350.10">
    <property type="entry name" value="LysM domain"/>
    <property type="match status" value="1"/>
</dbReference>
<dbReference type="SMART" id="SM00257">
    <property type="entry name" value="LysM"/>
    <property type="match status" value="1"/>
</dbReference>
<dbReference type="RefSeq" id="WP_205170345.1">
    <property type="nucleotide sequence ID" value="NZ_JAFBDZ010000002.1"/>
</dbReference>
<feature type="domain" description="G5" evidence="2">
    <location>
        <begin position="287"/>
        <end position="367"/>
    </location>
</feature>
<organism evidence="4 5">
    <name type="scientific">Rossellomorea pakistanensis</name>
    <dbReference type="NCBI Taxonomy" id="992288"/>
    <lineage>
        <taxon>Bacteria</taxon>
        <taxon>Bacillati</taxon>
        <taxon>Bacillota</taxon>
        <taxon>Bacilli</taxon>
        <taxon>Bacillales</taxon>
        <taxon>Bacillaceae</taxon>
        <taxon>Rossellomorea</taxon>
    </lineage>
</organism>
<protein>
    <submittedName>
        <fullName evidence="4">Murein DD-endopeptidase MepM/ murein hydrolase activator NlpD</fullName>
    </submittedName>
</protein>
<dbReference type="GO" id="GO:0016787">
    <property type="term" value="F:hydrolase activity"/>
    <property type="evidence" value="ECO:0007669"/>
    <property type="project" value="UniProtKB-KW"/>
</dbReference>
<reference evidence="4 5" key="1">
    <citation type="submission" date="2021-01" db="EMBL/GenBank/DDBJ databases">
        <title>Genomic Encyclopedia of Type Strains, Phase IV (KMG-IV): sequencing the most valuable type-strain genomes for metagenomic binning, comparative biology and taxonomic classification.</title>
        <authorList>
            <person name="Goeker M."/>
        </authorList>
    </citation>
    <scope>NUCLEOTIDE SEQUENCE [LARGE SCALE GENOMIC DNA]</scope>
    <source>
        <strain evidence="4 5">DSM 24834</strain>
    </source>
</reference>
<evidence type="ECO:0000259" key="2">
    <source>
        <dbReference type="PROSITE" id="PS51109"/>
    </source>
</evidence>
<keyword evidence="4" id="KW-0378">Hydrolase</keyword>
<dbReference type="SUPFAM" id="SSF54106">
    <property type="entry name" value="LysM domain"/>
    <property type="match status" value="1"/>
</dbReference>
<sequence>MTWTKKIRNYSSKLLNSKNTYRPNTLFNKVAITVLAISGISITSVSSAHAEENESELQTIYHVYLDEQYAGAVTDQSLIKDAKEEKINKVEEVHSDFEIDIDKELSFVPEQVFRNNVNNQATVKTFNASVTAKAEAVSLQINGKPVVYVKDKADAEELMKQLKLKYVSEEELAEYEARKKDSSSELPPLKEGETRILEISAAEDLKFNAAEEEPEKVLTPEKAVELLLKGTLEEKKYKVQSGDALSNIAEEYNMSTTELFDLNPSLEEDGVLQVGTEINVTETKPLIHVNIKREAKKQEKIAHGNEVVEDSSMYKGDMKVKQEGQDGERIVTYLVEEQNGDVTKKTEKDEEMIKEPVKHIVIRGTKVTPSRGSGNFVWPTNGGYVSSKMGPRWGKVHKGIDIARPDNKTIKAIDNGKVISAGFDDGGYGNKIVIDHNNGYKSVYAHLSSIDVSVGETVSAGSKIGNMGKTGQSTGVHLHIEIYKNGSRVNPLELL</sequence>
<dbReference type="Proteomes" id="UP001646157">
    <property type="component" value="Unassembled WGS sequence"/>
</dbReference>